<protein>
    <submittedName>
        <fullName evidence="5">EAL domain, c-di-GMP-specific phosphodiesterase class I (Or its enzymatically inactive variant)</fullName>
    </submittedName>
</protein>
<dbReference type="InterPro" id="IPR050706">
    <property type="entry name" value="Cyclic-di-GMP_PDE-like"/>
</dbReference>
<evidence type="ECO:0000256" key="2">
    <source>
        <dbReference type="SAM" id="MobiDB-lite"/>
    </source>
</evidence>
<dbReference type="Gene3D" id="3.20.20.450">
    <property type="entry name" value="EAL domain"/>
    <property type="match status" value="1"/>
</dbReference>
<keyword evidence="6" id="KW-1185">Reference proteome</keyword>
<dbReference type="InterPro" id="IPR035919">
    <property type="entry name" value="EAL_sf"/>
</dbReference>
<feature type="domain" description="Response regulatory" evidence="3">
    <location>
        <begin position="34"/>
        <end position="155"/>
    </location>
</feature>
<evidence type="ECO:0000313" key="5">
    <source>
        <dbReference type="EMBL" id="SEC11227.1"/>
    </source>
</evidence>
<dbReference type="PANTHER" id="PTHR33121:SF70">
    <property type="entry name" value="SIGNALING PROTEIN YKOW"/>
    <property type="match status" value="1"/>
</dbReference>
<dbReference type="SMART" id="SM00052">
    <property type="entry name" value="EAL"/>
    <property type="match status" value="1"/>
</dbReference>
<dbReference type="InterPro" id="IPR001789">
    <property type="entry name" value="Sig_transdc_resp-reg_receiver"/>
</dbReference>
<dbReference type="InterPro" id="IPR011006">
    <property type="entry name" value="CheY-like_superfamily"/>
</dbReference>
<dbReference type="SUPFAM" id="SSF52172">
    <property type="entry name" value="CheY-like"/>
    <property type="match status" value="1"/>
</dbReference>
<dbReference type="Proteomes" id="UP000198982">
    <property type="component" value="Unassembled WGS sequence"/>
</dbReference>
<gene>
    <name evidence="5" type="ORF">SAMN05216178_3493</name>
</gene>
<dbReference type="InterPro" id="IPR001633">
    <property type="entry name" value="EAL_dom"/>
</dbReference>
<dbReference type="Pfam" id="PF00563">
    <property type="entry name" value="EAL"/>
    <property type="match status" value="1"/>
</dbReference>
<feature type="domain" description="EAL" evidence="4">
    <location>
        <begin position="170"/>
        <end position="423"/>
    </location>
</feature>
<feature type="compositionally biased region" description="Basic residues" evidence="2">
    <location>
        <begin position="12"/>
        <end position="21"/>
    </location>
</feature>
<accession>A0A1H4PUU8</accession>
<evidence type="ECO:0000259" key="3">
    <source>
        <dbReference type="PROSITE" id="PS50110"/>
    </source>
</evidence>
<keyword evidence="1" id="KW-0597">Phosphoprotein</keyword>
<dbReference type="SMART" id="SM00448">
    <property type="entry name" value="REC"/>
    <property type="match status" value="1"/>
</dbReference>
<dbReference type="PANTHER" id="PTHR33121">
    <property type="entry name" value="CYCLIC DI-GMP PHOSPHODIESTERASE PDEF"/>
    <property type="match status" value="1"/>
</dbReference>
<evidence type="ECO:0000256" key="1">
    <source>
        <dbReference type="PROSITE-ProRule" id="PRU00169"/>
    </source>
</evidence>
<name>A0A1H4PUU8_9PSED</name>
<dbReference type="PROSITE" id="PS50883">
    <property type="entry name" value="EAL"/>
    <property type="match status" value="1"/>
</dbReference>
<dbReference type="EMBL" id="FNTJ01000001">
    <property type="protein sequence ID" value="SEC11227.1"/>
    <property type="molecule type" value="Genomic_DNA"/>
</dbReference>
<reference evidence="6" key="1">
    <citation type="submission" date="2016-10" db="EMBL/GenBank/DDBJ databases">
        <authorList>
            <person name="Varghese N."/>
            <person name="Submissions S."/>
        </authorList>
    </citation>
    <scope>NUCLEOTIDE SEQUENCE [LARGE SCALE GENOMIC DNA]</scope>
    <source>
        <strain evidence="6">DSM 9751</strain>
    </source>
</reference>
<feature type="region of interest" description="Disordered" evidence="2">
    <location>
        <begin position="1"/>
        <end position="21"/>
    </location>
</feature>
<dbReference type="GO" id="GO:0071111">
    <property type="term" value="F:cyclic-guanylate-specific phosphodiesterase activity"/>
    <property type="evidence" value="ECO:0007669"/>
    <property type="project" value="InterPro"/>
</dbReference>
<dbReference type="GO" id="GO:0000160">
    <property type="term" value="P:phosphorelay signal transduction system"/>
    <property type="evidence" value="ECO:0007669"/>
    <property type="project" value="InterPro"/>
</dbReference>
<evidence type="ECO:0000259" key="4">
    <source>
        <dbReference type="PROSITE" id="PS50883"/>
    </source>
</evidence>
<evidence type="ECO:0000313" key="6">
    <source>
        <dbReference type="Proteomes" id="UP000198982"/>
    </source>
</evidence>
<dbReference type="AlphaFoldDB" id="A0A1H4PUU8"/>
<dbReference type="CDD" id="cd01948">
    <property type="entry name" value="EAL"/>
    <property type="match status" value="1"/>
</dbReference>
<dbReference type="PROSITE" id="PS50110">
    <property type="entry name" value="RESPONSE_REGULATORY"/>
    <property type="match status" value="1"/>
</dbReference>
<organism evidence="5 6">
    <name type="scientific">Pseudomonas saponiphila</name>
    <dbReference type="NCBI Taxonomy" id="556534"/>
    <lineage>
        <taxon>Bacteria</taxon>
        <taxon>Pseudomonadati</taxon>
        <taxon>Pseudomonadota</taxon>
        <taxon>Gammaproteobacteria</taxon>
        <taxon>Pseudomonadales</taxon>
        <taxon>Pseudomonadaceae</taxon>
        <taxon>Pseudomonas</taxon>
    </lineage>
</organism>
<dbReference type="Gene3D" id="3.40.50.2300">
    <property type="match status" value="1"/>
</dbReference>
<dbReference type="Pfam" id="PF00072">
    <property type="entry name" value="Response_reg"/>
    <property type="match status" value="1"/>
</dbReference>
<dbReference type="SUPFAM" id="SSF141868">
    <property type="entry name" value="EAL domain-like"/>
    <property type="match status" value="1"/>
</dbReference>
<feature type="modified residue" description="4-aspartylphosphate" evidence="1">
    <location>
        <position position="85"/>
    </location>
</feature>
<proteinExistence type="predicted"/>
<sequence>MLAVTQTAGGPKRCRLPHHRPSPLNLEPRLNTLKILVLEDHPVQQLLVLEQLQRLGVVAPLAAFDGAAALELLRARGAADIVLCDLQMAGMDGLEFLRRASEEQLVRAVILYSLIEPDLRRAVLQMISLQGLIVLGDVGKPAELAALQAMLECYQQHHHLPPAPPPRHFDPVNREELLRGVEQGQFVSYYQPKFDLQQATCSGAEVLVRWLHPQRGVLAPAAFLAELEAEGLLDRVFHQQLDQGMALQRRLLDQGEELELAFNLMPRQLACSDIVGDIHQAIERHQVPPHLLSFEITEVGLVQAPAISLENLVRLRMMKCNLAIDDFGAGYSSLQRLCELPFNQIKLDAHFVRELLRQPRCRAVVGASLALASSLEMCLVVEGVETQLERRLLLDMGCVLGQGYWYARPMAETELLAWPRRAPVPLSQQTP</sequence>